<gene>
    <name evidence="1" type="ORF">MRB53_035104</name>
</gene>
<reference evidence="1 2" key="1">
    <citation type="journal article" date="2022" name="Hortic Res">
        <title>A haplotype resolved chromosomal level avocado genome allows analysis of novel avocado genes.</title>
        <authorList>
            <person name="Nath O."/>
            <person name="Fletcher S.J."/>
            <person name="Hayward A."/>
            <person name="Shaw L.M."/>
            <person name="Masouleh A.K."/>
            <person name="Furtado A."/>
            <person name="Henry R.J."/>
            <person name="Mitter N."/>
        </authorList>
    </citation>
    <scope>NUCLEOTIDE SEQUENCE [LARGE SCALE GENOMIC DNA]</scope>
    <source>
        <strain evidence="2">cv. Hass</strain>
    </source>
</reference>
<comment type="caution">
    <text evidence="1">The sequence shown here is derived from an EMBL/GenBank/DDBJ whole genome shotgun (WGS) entry which is preliminary data.</text>
</comment>
<evidence type="ECO:0000313" key="2">
    <source>
        <dbReference type="Proteomes" id="UP001234297"/>
    </source>
</evidence>
<protein>
    <submittedName>
        <fullName evidence="1">Uncharacterized protein</fullName>
    </submittedName>
</protein>
<organism evidence="1 2">
    <name type="scientific">Persea americana</name>
    <name type="common">Avocado</name>
    <dbReference type="NCBI Taxonomy" id="3435"/>
    <lineage>
        <taxon>Eukaryota</taxon>
        <taxon>Viridiplantae</taxon>
        <taxon>Streptophyta</taxon>
        <taxon>Embryophyta</taxon>
        <taxon>Tracheophyta</taxon>
        <taxon>Spermatophyta</taxon>
        <taxon>Magnoliopsida</taxon>
        <taxon>Magnoliidae</taxon>
        <taxon>Laurales</taxon>
        <taxon>Lauraceae</taxon>
        <taxon>Persea</taxon>
    </lineage>
</organism>
<dbReference type="Proteomes" id="UP001234297">
    <property type="component" value="Chromosome 12"/>
</dbReference>
<evidence type="ECO:0000313" key="1">
    <source>
        <dbReference type="EMBL" id="KAJ8615732.1"/>
    </source>
</evidence>
<accession>A0ACC2K3N7</accession>
<dbReference type="EMBL" id="CM056820">
    <property type="protein sequence ID" value="KAJ8615732.1"/>
    <property type="molecule type" value="Genomic_DNA"/>
</dbReference>
<sequence length="121" mass="13894">MEFTEDRLVALEKTEDGLVALEMRKFSKMKMEKTGGGLAALEMPERQRQRRSREMKTEKREDGFGDAGEMKTKEEMRVPWEEKASGMATYPHKQHFPKAGITEAEPASRAKPTPTWNNYGQ</sequence>
<name>A0ACC2K3N7_PERAE</name>
<keyword evidence="2" id="KW-1185">Reference proteome</keyword>
<proteinExistence type="predicted"/>